<reference evidence="1 2" key="1">
    <citation type="submission" date="2018-06" db="EMBL/GenBank/DDBJ databases">
        <authorList>
            <consortium name="Pathogen Informatics"/>
            <person name="Doyle S."/>
        </authorList>
    </citation>
    <scope>NUCLEOTIDE SEQUENCE [LARGE SCALE GENOMIC DNA]</scope>
    <source>
        <strain evidence="1 2">NCTC11190</strain>
    </source>
</reference>
<gene>
    <name evidence="1" type="ORF">NCTC11190_00670</name>
</gene>
<name>A0A379MS64_9BACT</name>
<evidence type="ECO:0000313" key="1">
    <source>
        <dbReference type="EMBL" id="SUE33462.1"/>
    </source>
</evidence>
<dbReference type="EMBL" id="UGVL01000001">
    <property type="protein sequence ID" value="SUE33462.1"/>
    <property type="molecule type" value="Genomic_DNA"/>
</dbReference>
<proteinExistence type="predicted"/>
<evidence type="ECO:0000313" key="2">
    <source>
        <dbReference type="Proteomes" id="UP000255233"/>
    </source>
</evidence>
<dbReference type="Proteomes" id="UP000255233">
    <property type="component" value="Unassembled WGS sequence"/>
</dbReference>
<organism evidence="1 2">
    <name type="scientific">Rikenella microfusus</name>
    <dbReference type="NCBI Taxonomy" id="28139"/>
    <lineage>
        <taxon>Bacteria</taxon>
        <taxon>Pseudomonadati</taxon>
        <taxon>Bacteroidota</taxon>
        <taxon>Bacteroidia</taxon>
        <taxon>Bacteroidales</taxon>
        <taxon>Rikenellaceae</taxon>
        <taxon>Rikenella</taxon>
    </lineage>
</organism>
<dbReference type="AlphaFoldDB" id="A0A379MS64"/>
<keyword evidence="2" id="KW-1185">Reference proteome</keyword>
<sequence length="201" mass="22539">MPLFLILRRSVVRPFLDCRNRRNPHRTASARSVAAPVGLLDRNCTINDKFLRQRAGRTFFSCYPEPARARPQVAAVNFASLVVLLAARPFVQPTLPVRAVQAGLSAAERRGGRRSQPRWLSLAASVRRGWVAVPASSWRLGHTNKFDGARLLRRFGLAATRQTINRTIFIGVVRKNRRLSCPGKFPRGYANTCKKTDKGCF</sequence>
<protein>
    <submittedName>
        <fullName evidence="1">Uncharacterized protein</fullName>
    </submittedName>
</protein>
<accession>A0A379MS64</accession>